<dbReference type="EMBL" id="JAGINP010000001">
    <property type="protein sequence ID" value="MBP2290664.1"/>
    <property type="molecule type" value="Genomic_DNA"/>
</dbReference>
<protein>
    <submittedName>
        <fullName evidence="2">Uncharacterized protein</fullName>
    </submittedName>
</protein>
<accession>A0ABS4SDL5</accession>
<feature type="region of interest" description="Disordered" evidence="1">
    <location>
        <begin position="19"/>
        <end position="48"/>
    </location>
</feature>
<organism evidence="2 3">
    <name type="scientific">Azospirillum rugosum</name>
    <dbReference type="NCBI Taxonomy" id="416170"/>
    <lineage>
        <taxon>Bacteria</taxon>
        <taxon>Pseudomonadati</taxon>
        <taxon>Pseudomonadota</taxon>
        <taxon>Alphaproteobacteria</taxon>
        <taxon>Rhodospirillales</taxon>
        <taxon>Azospirillaceae</taxon>
        <taxon>Azospirillum</taxon>
    </lineage>
</organism>
<reference evidence="2 3" key="1">
    <citation type="submission" date="2021-03" db="EMBL/GenBank/DDBJ databases">
        <title>Genomic Encyclopedia of Type Strains, Phase III (KMG-III): the genomes of soil and plant-associated and newly described type strains.</title>
        <authorList>
            <person name="Whitman W."/>
        </authorList>
    </citation>
    <scope>NUCLEOTIDE SEQUENCE [LARGE SCALE GENOMIC DNA]</scope>
    <source>
        <strain evidence="2 3">IMMIB AFH-6</strain>
    </source>
</reference>
<keyword evidence="3" id="KW-1185">Reference proteome</keyword>
<sequence length="48" mass="5170">MSLAGTLRGSWMMIASGSMIGSRSRISRSEMRQKETTGAPVRSDPKLG</sequence>
<evidence type="ECO:0000313" key="3">
    <source>
        <dbReference type="Proteomes" id="UP000781958"/>
    </source>
</evidence>
<name>A0ABS4SDL5_9PROT</name>
<evidence type="ECO:0000256" key="1">
    <source>
        <dbReference type="SAM" id="MobiDB-lite"/>
    </source>
</evidence>
<evidence type="ECO:0000313" key="2">
    <source>
        <dbReference type="EMBL" id="MBP2290664.1"/>
    </source>
</evidence>
<dbReference type="Proteomes" id="UP000781958">
    <property type="component" value="Unassembled WGS sequence"/>
</dbReference>
<comment type="caution">
    <text evidence="2">The sequence shown here is derived from an EMBL/GenBank/DDBJ whole genome shotgun (WGS) entry which is preliminary data.</text>
</comment>
<gene>
    <name evidence="2" type="ORF">J2851_000401</name>
</gene>
<proteinExistence type="predicted"/>